<keyword evidence="3" id="KW-1185">Reference proteome</keyword>
<feature type="region of interest" description="Disordered" evidence="1">
    <location>
        <begin position="1"/>
        <end position="82"/>
    </location>
</feature>
<evidence type="ECO:0000313" key="3">
    <source>
        <dbReference type="Proteomes" id="UP000078343"/>
    </source>
</evidence>
<dbReference type="EMBL" id="LVYI01000002">
    <property type="protein sequence ID" value="OAP62956.1"/>
    <property type="molecule type" value="Genomic_DNA"/>
</dbReference>
<sequence length="517" mass="57779">MPKTVSQADRRQNLDAPLDLFPLKGNEAPSNEEPAALSKESTTIKAEQVTGNERPALKERQPTERTSWERTGSSEEPATPAILPKLVTRKETDARPVLRGATLHLNGLVVWRRAVAQEFKNERQIGRLRAESRGPVTSSPLKPRAPPAADPYDDEDGDDDDDDEDEDMSDDVQEAAESELDEAHGHNEEIPKQSGEQVSTLESLKRTLQQLQKENERLQAAVDDDNNLNEETVSILQSLLKDEATRSLGYPDDGSDMSSHLTLFAPGNLQLTARTETKVIKARTKIIHLLILEAPSPWLPDAFSCAFEVVVDAENAQVEHVELKEVMSRARRTKKTKIEIFKWVNDRLENPLHRLDVGGLIWGIGRWFNAAVERARVFQWLDIKYNRPSSDEGHQNEDDRDQQLTRDRAIELARYLDMTQNAAVDAEMTVTAGGRNFRKKVMLSWTIDLDWAGGSVSSIQVSVSGVPQKAEPGLRTIFSSLIPTLGVKGAFENIWTLIHGDSDEFKYVSALKGKKKG</sequence>
<organism evidence="2 3">
    <name type="scientific">Fonsecaea erecta</name>
    <dbReference type="NCBI Taxonomy" id="1367422"/>
    <lineage>
        <taxon>Eukaryota</taxon>
        <taxon>Fungi</taxon>
        <taxon>Dikarya</taxon>
        <taxon>Ascomycota</taxon>
        <taxon>Pezizomycotina</taxon>
        <taxon>Eurotiomycetes</taxon>
        <taxon>Chaetothyriomycetidae</taxon>
        <taxon>Chaetothyriales</taxon>
        <taxon>Herpotrichiellaceae</taxon>
        <taxon>Fonsecaea</taxon>
    </lineage>
</organism>
<dbReference type="OrthoDB" id="4160836at2759"/>
<comment type="caution">
    <text evidence="2">The sequence shown here is derived from an EMBL/GenBank/DDBJ whole genome shotgun (WGS) entry which is preliminary data.</text>
</comment>
<gene>
    <name evidence="2" type="ORF">AYL99_02183</name>
</gene>
<accession>A0A178ZTY4</accession>
<feature type="compositionally biased region" description="Acidic residues" evidence="1">
    <location>
        <begin position="151"/>
        <end position="180"/>
    </location>
</feature>
<feature type="compositionally biased region" description="Polar residues" evidence="1">
    <location>
        <begin position="39"/>
        <end position="51"/>
    </location>
</feature>
<name>A0A178ZTY4_9EURO</name>
<feature type="compositionally biased region" description="Basic and acidic residues" evidence="1">
    <location>
        <begin position="181"/>
        <end position="191"/>
    </location>
</feature>
<dbReference type="STRING" id="1367422.A0A178ZTY4"/>
<feature type="region of interest" description="Disordered" evidence="1">
    <location>
        <begin position="126"/>
        <end position="202"/>
    </location>
</feature>
<reference evidence="2 3" key="1">
    <citation type="submission" date="2016-04" db="EMBL/GenBank/DDBJ databases">
        <title>Draft genome of Fonsecaea erecta CBS 125763.</title>
        <authorList>
            <person name="Weiss V.A."/>
            <person name="Vicente V.A."/>
            <person name="Raittz R.T."/>
            <person name="Moreno L.F."/>
            <person name="De Souza E.M."/>
            <person name="Pedrosa F.O."/>
            <person name="Steffens M.B."/>
            <person name="Faoro H."/>
            <person name="Tadra-Sfeir M.Z."/>
            <person name="Najafzadeh M.J."/>
            <person name="Felipe M.S."/>
            <person name="Teixeira M."/>
            <person name="Sun J."/>
            <person name="Xi L."/>
            <person name="Gomes R."/>
            <person name="De Azevedo C.M."/>
            <person name="Salgado C.G."/>
            <person name="Da Silva M.B."/>
            <person name="Nascimento M.F."/>
            <person name="Queiroz-Telles F."/>
            <person name="Attili D.S."/>
            <person name="Gorbushina A."/>
        </authorList>
    </citation>
    <scope>NUCLEOTIDE SEQUENCE [LARGE SCALE GENOMIC DNA]</scope>
    <source>
        <strain evidence="2 3">CBS 125763</strain>
    </source>
</reference>
<evidence type="ECO:0000313" key="2">
    <source>
        <dbReference type="EMBL" id="OAP62956.1"/>
    </source>
</evidence>
<dbReference type="AlphaFoldDB" id="A0A178ZTY4"/>
<dbReference type="GeneID" id="30006353"/>
<dbReference type="RefSeq" id="XP_018696323.1">
    <property type="nucleotide sequence ID" value="XM_018833699.1"/>
</dbReference>
<dbReference type="Proteomes" id="UP000078343">
    <property type="component" value="Unassembled WGS sequence"/>
</dbReference>
<proteinExistence type="predicted"/>
<evidence type="ECO:0000256" key="1">
    <source>
        <dbReference type="SAM" id="MobiDB-lite"/>
    </source>
</evidence>
<protein>
    <submittedName>
        <fullName evidence="2">Uncharacterized protein</fullName>
    </submittedName>
</protein>
<feature type="compositionally biased region" description="Basic and acidic residues" evidence="1">
    <location>
        <begin position="55"/>
        <end position="68"/>
    </location>
</feature>